<protein>
    <recommendedName>
        <fullName evidence="1">Rhamnogalacturonase A/B/Epimerase-like pectate lyase domain-containing protein</fullName>
    </recommendedName>
</protein>
<dbReference type="Gene3D" id="2.160.20.10">
    <property type="entry name" value="Single-stranded right-handed beta-helix, Pectin lyase-like"/>
    <property type="match status" value="2"/>
</dbReference>
<evidence type="ECO:0000313" key="2">
    <source>
        <dbReference type="EMBL" id="MBB6050000.1"/>
    </source>
</evidence>
<name>A0A7W9SNP9_ARMRO</name>
<dbReference type="InterPro" id="IPR024535">
    <property type="entry name" value="RHGA/B-epi-like_pectate_lyase"/>
</dbReference>
<dbReference type="Proteomes" id="UP000520814">
    <property type="component" value="Unassembled WGS sequence"/>
</dbReference>
<dbReference type="RefSeq" id="WP_184194121.1">
    <property type="nucleotide sequence ID" value="NZ_JACHGW010000002.1"/>
</dbReference>
<gene>
    <name evidence="2" type="ORF">HNQ39_001791</name>
</gene>
<dbReference type="AlphaFoldDB" id="A0A7W9SNP9"/>
<comment type="caution">
    <text evidence="2">The sequence shown here is derived from an EMBL/GenBank/DDBJ whole genome shotgun (WGS) entry which is preliminary data.</text>
</comment>
<dbReference type="Pfam" id="PF12708">
    <property type="entry name" value="Pect-lyase_RHGA_epim"/>
    <property type="match status" value="2"/>
</dbReference>
<evidence type="ECO:0000259" key="1">
    <source>
        <dbReference type="Pfam" id="PF12708"/>
    </source>
</evidence>
<organism evidence="2 3">
    <name type="scientific">Armatimonas rosea</name>
    <dbReference type="NCBI Taxonomy" id="685828"/>
    <lineage>
        <taxon>Bacteria</taxon>
        <taxon>Bacillati</taxon>
        <taxon>Armatimonadota</taxon>
        <taxon>Armatimonadia</taxon>
        <taxon>Armatimonadales</taxon>
        <taxon>Armatimonadaceae</taxon>
        <taxon>Armatimonas</taxon>
    </lineage>
</organism>
<reference evidence="2 3" key="1">
    <citation type="submission" date="2020-08" db="EMBL/GenBank/DDBJ databases">
        <title>Genomic Encyclopedia of Type Strains, Phase IV (KMG-IV): sequencing the most valuable type-strain genomes for metagenomic binning, comparative biology and taxonomic classification.</title>
        <authorList>
            <person name="Goeker M."/>
        </authorList>
    </citation>
    <scope>NUCLEOTIDE SEQUENCE [LARGE SCALE GENOMIC DNA]</scope>
    <source>
        <strain evidence="2 3">DSM 23562</strain>
    </source>
</reference>
<accession>A0A7W9SNP9</accession>
<feature type="domain" description="Rhamnogalacturonase A/B/Epimerase-like pectate lyase" evidence="1">
    <location>
        <begin position="337"/>
        <end position="383"/>
    </location>
</feature>
<evidence type="ECO:0000313" key="3">
    <source>
        <dbReference type="Proteomes" id="UP000520814"/>
    </source>
</evidence>
<dbReference type="SUPFAM" id="SSF51126">
    <property type="entry name" value="Pectin lyase-like"/>
    <property type="match status" value="2"/>
</dbReference>
<dbReference type="EMBL" id="JACHGW010000002">
    <property type="protein sequence ID" value="MBB6050000.1"/>
    <property type="molecule type" value="Genomic_DNA"/>
</dbReference>
<sequence>MKTYPKCPAIIDVTQPPYNAKGDGVTDCTEALQAAFNEHTGQHRVLYFPPGTYLVSATLTWPKRWKDHENWGFTTLQGADEKHTALRLKDGVFRDPAQPQAILNCGGFGSADWFHNHVRNLTFHTGSGNPGAVALQFYANNFGAVHDCHFISGDGQGVIGLDLAHRDMNGPLLVRNVTVRGFRLGVRTGNAVNSQTFENLTLIGQTERGFQNEGQAITIRGLKSDSAVTAVSSYGVLALLDATLTGRGSASQLPAVVSFNGGRVFLRDIVATGYKRVLGDVATPDYAAALRLPADPKTKLPEYCSHPATSPFPSPSTSLRLPVKETPTVPWDAPKTWANVDSFGADPTATRDSSAAIQKAIDSGATTVFFPGTYRLTSPVIVRGKVRRLLGVGAHVDYKQEAKPTFRVGEGSAPVVVFEHFASLGSAVELATRRTVVFRSLEVKTVTSRSIGDVFFEDVTTNALHFRGQQVWARQLNIENEGTHFINDGGSLWILGYKTERGGTLVETRNGGKTEVLGGFSYTTTAGKLAPMFVTINASVYAFFGEVCYSGDPYATLIQETRGSQTKQIKRGEGTTLPYSGHQAGHQNTRLGEGSVPGTREACLGGSIHFLYFLPEEARLFAEALKRFGHLGEEVWRL</sequence>
<dbReference type="InterPro" id="IPR011050">
    <property type="entry name" value="Pectin_lyase_fold/virulence"/>
</dbReference>
<keyword evidence="3" id="KW-1185">Reference proteome</keyword>
<proteinExistence type="predicted"/>
<dbReference type="InterPro" id="IPR012334">
    <property type="entry name" value="Pectin_lyas_fold"/>
</dbReference>
<feature type="domain" description="Rhamnogalacturonase A/B/Epimerase-like pectate lyase" evidence="1">
    <location>
        <begin position="18"/>
        <end position="228"/>
    </location>
</feature>